<dbReference type="AlphaFoldDB" id="A0A4Z1BTW1"/>
<reference evidence="1 2" key="1">
    <citation type="submission" date="2019-04" db="EMBL/GenBank/DDBJ databases">
        <authorList>
            <person name="Park S."/>
            <person name="Yoon J.-H."/>
        </authorList>
    </citation>
    <scope>NUCLEOTIDE SEQUENCE [LARGE SCALE GENOMIC DNA]</scope>
    <source>
        <strain evidence="1 2">HJM-18</strain>
    </source>
</reference>
<gene>
    <name evidence="1" type="ORF">E5Q11_10590</name>
</gene>
<evidence type="ECO:0000313" key="1">
    <source>
        <dbReference type="EMBL" id="TGN40679.1"/>
    </source>
</evidence>
<dbReference type="Gene3D" id="2.40.10.410">
    <property type="entry name" value="FlgT, C-terminal domain"/>
    <property type="match status" value="1"/>
</dbReference>
<protein>
    <submittedName>
        <fullName evidence="1">Uncharacterized protein</fullName>
    </submittedName>
</protein>
<dbReference type="EMBL" id="SRPF01000002">
    <property type="protein sequence ID" value="TGN40679.1"/>
    <property type="molecule type" value="Genomic_DNA"/>
</dbReference>
<name>A0A4Z1BTW1_9GAMM</name>
<accession>A0A4Z1BTW1</accession>
<organism evidence="1 2">
    <name type="scientific">Marinobacter confluentis</name>
    <dbReference type="NCBI Taxonomy" id="1697557"/>
    <lineage>
        <taxon>Bacteria</taxon>
        <taxon>Pseudomonadati</taxon>
        <taxon>Pseudomonadota</taxon>
        <taxon>Gammaproteobacteria</taxon>
        <taxon>Pseudomonadales</taxon>
        <taxon>Marinobacteraceae</taxon>
        <taxon>Marinobacter</taxon>
    </lineage>
</organism>
<sequence>MQMSNKQTEADDVVFEGRIAQIIDDHRIVINKGREHGVRVGQRFLILAIGDEIFDPETKESLGQVEVVKGRGEVTHVQEKMSTLQTTETHEIRRKPSTLFALTQGAEVTHEPKAFIDPEIGDIARRL</sequence>
<dbReference type="InterPro" id="IPR038165">
    <property type="entry name" value="FlgT_C_sf"/>
</dbReference>
<proteinExistence type="predicted"/>
<dbReference type="OrthoDB" id="5614584at2"/>
<evidence type="ECO:0000313" key="2">
    <source>
        <dbReference type="Proteomes" id="UP000298325"/>
    </source>
</evidence>
<dbReference type="Proteomes" id="UP000298325">
    <property type="component" value="Unassembled WGS sequence"/>
</dbReference>
<keyword evidence="2" id="KW-1185">Reference proteome</keyword>
<comment type="caution">
    <text evidence="1">The sequence shown here is derived from an EMBL/GenBank/DDBJ whole genome shotgun (WGS) entry which is preliminary data.</text>
</comment>